<dbReference type="GeneID" id="10504510"/>
<dbReference type="PANTHER" id="PTHR13018">
    <property type="entry name" value="PROBABLE MEMBRANE PROTEIN DUF221-RELATED"/>
    <property type="match status" value="1"/>
</dbReference>
<dbReference type="GO" id="GO:0005227">
    <property type="term" value="F:calcium-activated cation channel activity"/>
    <property type="evidence" value="ECO:0000318"/>
    <property type="project" value="GO_Central"/>
</dbReference>
<evidence type="ECO:0000256" key="2">
    <source>
        <dbReference type="ARBA" id="ARBA00007779"/>
    </source>
</evidence>
<evidence type="ECO:0000256" key="3">
    <source>
        <dbReference type="ARBA" id="ARBA00022448"/>
    </source>
</evidence>
<dbReference type="Proteomes" id="UP000001064">
    <property type="component" value="Unassembled WGS sequence"/>
</dbReference>
<evidence type="ECO:0000256" key="6">
    <source>
        <dbReference type="ARBA" id="ARBA00023136"/>
    </source>
</evidence>
<feature type="transmembrane region" description="Helical" evidence="7">
    <location>
        <begin position="627"/>
        <end position="643"/>
    </location>
</feature>
<name>F0ZRV8_DICPU</name>
<evidence type="ECO:0008006" key="13">
    <source>
        <dbReference type="Google" id="ProtNLM"/>
    </source>
</evidence>
<dbReference type="EMBL" id="GL871147">
    <property type="protein sequence ID" value="EGC33329.1"/>
    <property type="molecule type" value="Genomic_DNA"/>
</dbReference>
<evidence type="ECO:0000259" key="8">
    <source>
        <dbReference type="Pfam" id="PF02714"/>
    </source>
</evidence>
<evidence type="ECO:0000256" key="5">
    <source>
        <dbReference type="ARBA" id="ARBA00022989"/>
    </source>
</evidence>
<protein>
    <recommendedName>
        <fullName evidence="13">CSC1/OSCA1-like 7TM region domain-containing protein</fullName>
    </recommendedName>
</protein>
<feature type="domain" description="CSC1/OSCA1-like N-terminal transmembrane" evidence="9">
    <location>
        <begin position="11"/>
        <end position="171"/>
    </location>
</feature>
<gene>
    <name evidence="11" type="ORF">DICPUDRAFT_88828</name>
</gene>
<feature type="transmembrane region" description="Helical" evidence="7">
    <location>
        <begin position="587"/>
        <end position="606"/>
    </location>
</feature>
<evidence type="ECO:0000256" key="4">
    <source>
        <dbReference type="ARBA" id="ARBA00022692"/>
    </source>
</evidence>
<keyword evidence="4 7" id="KW-0812">Transmembrane</keyword>
<evidence type="ECO:0000313" key="11">
    <source>
        <dbReference type="EMBL" id="EGC33329.1"/>
    </source>
</evidence>
<feature type="transmembrane region" description="Helical" evidence="7">
    <location>
        <begin position="517"/>
        <end position="540"/>
    </location>
</feature>
<comment type="subcellular location">
    <subcellularLocation>
        <location evidence="1">Membrane</location>
        <topology evidence="1">Multi-pass membrane protein</topology>
    </subcellularLocation>
</comment>
<dbReference type="AlphaFoldDB" id="F0ZRV8"/>
<dbReference type="InParanoid" id="F0ZRV8"/>
<dbReference type="PANTHER" id="PTHR13018:SF5">
    <property type="entry name" value="RE44586P"/>
    <property type="match status" value="1"/>
</dbReference>
<dbReference type="KEGG" id="dpp:DICPUDRAFT_88828"/>
<dbReference type="InterPro" id="IPR027815">
    <property type="entry name" value="CSC1/OSCA1-like_cyt"/>
</dbReference>
<keyword evidence="6 7" id="KW-0472">Membrane</keyword>
<sequence>MANRYEAQDSAFVVTFVINSVITIIFFFLFCFLRRKYKSFYQYRYEKNHKGIVAPPSDGFFSWVGDTLRYDLNRIKDSAGMDGYMYLRNVKTNFLIMLVIMVLGAVMLYPTNAVGKYNDHREKDEDGNYPDPVVGLSRISMGNIERGSSLLWVHLVFVLFVTFTVLFFTYRDYRDYSKNRIVYRQQSRLSNYSILLRDIPIQMFTKDELSHYFRNHLANQSDLLDISLQYPAPHIYKLVNQRETFIKKYEAAIEKYRKTQEKPQVKLGLCGCFGEKVDAIDHYQTQIDDLTKKIEDERAAAESDYYEKNAGKKVAGTGFVVFNQRQIQKEMVQTIMHEKYQSQFSRYYAPDPNDVFWPNIHIGLKQYYIRLLLVSVFTFFLIFFWMIPVAFLSGFSNLGTLAKVPAFSWLVDIIEKSDVLTGFLQGFLPNLILIIFMALLIPIMYAISRATGYFANSKIEASVFSKYFLFLVFNVFLVSAIAGTVFQSIKEIADNPGSIISTIANALGGLSFQMINYVLLAASGLMGGLARVVGLIIRNIKLRWLAKTRRQIDEITHQGPFSYGVAYATNLLILQLCLAYCTLSPFIVIFGVWYFGVTYLVCKYNIIWVNTPNYQSGGMFYPMSFRRTLVGLLIYHILMIGTFNVYKFYYGILVVIPLVVTIIFWYVCERIFCNISKNGILDPYQKHMQQLQAQEIEMEQSISSSSQAAEPIQPHMQETFNDGSHSIFEYNQNMYKPPYYPGKLMEPNVSFGSEFPLGSASV</sequence>
<feature type="domain" description="CSC1/OSCA1-like cytosolic" evidence="10">
    <location>
        <begin position="192"/>
        <end position="359"/>
    </location>
</feature>
<feature type="domain" description="CSC1/OSCA1-like 7TM region" evidence="8">
    <location>
        <begin position="372"/>
        <end position="643"/>
    </location>
</feature>
<dbReference type="FunCoup" id="F0ZRV8">
    <property type="interactions" value="45"/>
</dbReference>
<feature type="transmembrane region" description="Helical" evidence="7">
    <location>
        <begin position="561"/>
        <end position="581"/>
    </location>
</feature>
<dbReference type="Pfam" id="PF02714">
    <property type="entry name" value="RSN1_7TM"/>
    <property type="match status" value="1"/>
</dbReference>
<keyword evidence="3" id="KW-0813">Transport</keyword>
<feature type="transmembrane region" description="Helical" evidence="7">
    <location>
        <begin position="649"/>
        <end position="668"/>
    </location>
</feature>
<dbReference type="VEuPathDB" id="AmoebaDB:DICPUDRAFT_88828"/>
<feature type="transmembrane region" description="Helical" evidence="7">
    <location>
        <begin position="467"/>
        <end position="489"/>
    </location>
</feature>
<feature type="transmembrane region" description="Helical" evidence="7">
    <location>
        <begin position="367"/>
        <end position="387"/>
    </location>
</feature>
<dbReference type="GO" id="GO:0005886">
    <property type="term" value="C:plasma membrane"/>
    <property type="evidence" value="ECO:0000318"/>
    <property type="project" value="GO_Central"/>
</dbReference>
<reference evidence="12" key="1">
    <citation type="journal article" date="2011" name="Genome Biol.">
        <title>Comparative genomics of the social amoebae Dictyostelium discoideum and Dictyostelium purpureum.</title>
        <authorList>
            <consortium name="US DOE Joint Genome Institute (JGI-PGF)"/>
            <person name="Sucgang R."/>
            <person name="Kuo A."/>
            <person name="Tian X."/>
            <person name="Salerno W."/>
            <person name="Parikh A."/>
            <person name="Feasley C.L."/>
            <person name="Dalin E."/>
            <person name="Tu H."/>
            <person name="Huang E."/>
            <person name="Barry K."/>
            <person name="Lindquist E."/>
            <person name="Shapiro H."/>
            <person name="Bruce D."/>
            <person name="Schmutz J."/>
            <person name="Salamov A."/>
            <person name="Fey P."/>
            <person name="Gaudet P."/>
            <person name="Anjard C."/>
            <person name="Babu M.M."/>
            <person name="Basu S."/>
            <person name="Bushmanova Y."/>
            <person name="van der Wel H."/>
            <person name="Katoh-Kurasawa M."/>
            <person name="Dinh C."/>
            <person name="Coutinho P.M."/>
            <person name="Saito T."/>
            <person name="Elias M."/>
            <person name="Schaap P."/>
            <person name="Kay R.R."/>
            <person name="Henrissat B."/>
            <person name="Eichinger L."/>
            <person name="Rivero F."/>
            <person name="Putnam N.H."/>
            <person name="West C.M."/>
            <person name="Loomis W.F."/>
            <person name="Chisholm R.L."/>
            <person name="Shaulsky G."/>
            <person name="Strassmann J.E."/>
            <person name="Queller D.C."/>
            <person name="Kuspa A."/>
            <person name="Grigoriev I.V."/>
        </authorList>
    </citation>
    <scope>NUCLEOTIDE SEQUENCE [LARGE SCALE GENOMIC DNA]</scope>
    <source>
        <strain evidence="12">QSDP1</strain>
    </source>
</reference>
<feature type="transmembrane region" description="Helical" evidence="7">
    <location>
        <begin position="427"/>
        <end position="447"/>
    </location>
</feature>
<evidence type="ECO:0000259" key="10">
    <source>
        <dbReference type="Pfam" id="PF14703"/>
    </source>
</evidence>
<keyword evidence="12" id="KW-1185">Reference proteome</keyword>
<dbReference type="Pfam" id="PF13967">
    <property type="entry name" value="RSN1_TM"/>
    <property type="match status" value="1"/>
</dbReference>
<dbReference type="Pfam" id="PF14703">
    <property type="entry name" value="PHM7_cyt"/>
    <property type="match status" value="1"/>
</dbReference>
<comment type="similarity">
    <text evidence="2">Belongs to the CSC1 (TC 1.A.17) family.</text>
</comment>
<dbReference type="eggNOG" id="KOG1134">
    <property type="taxonomic scope" value="Eukaryota"/>
</dbReference>
<dbReference type="InterPro" id="IPR032880">
    <property type="entry name" value="CSC1/OSCA1-like_N"/>
</dbReference>
<feature type="transmembrane region" description="Helical" evidence="7">
    <location>
        <begin position="94"/>
        <end position="111"/>
    </location>
</feature>
<keyword evidence="5 7" id="KW-1133">Transmembrane helix</keyword>
<dbReference type="OrthoDB" id="16947at2759"/>
<feature type="transmembrane region" description="Helical" evidence="7">
    <location>
        <begin position="150"/>
        <end position="170"/>
    </location>
</feature>
<dbReference type="OMA" id="DPTQVIW"/>
<feature type="transmembrane region" description="Helical" evidence="7">
    <location>
        <begin position="12"/>
        <end position="33"/>
    </location>
</feature>
<dbReference type="InterPro" id="IPR045122">
    <property type="entry name" value="Csc1-like"/>
</dbReference>
<evidence type="ECO:0000313" key="12">
    <source>
        <dbReference type="Proteomes" id="UP000001064"/>
    </source>
</evidence>
<dbReference type="RefSeq" id="XP_003290145.1">
    <property type="nucleotide sequence ID" value="XM_003290097.1"/>
</dbReference>
<evidence type="ECO:0000256" key="7">
    <source>
        <dbReference type="SAM" id="Phobius"/>
    </source>
</evidence>
<evidence type="ECO:0000259" key="9">
    <source>
        <dbReference type="Pfam" id="PF13967"/>
    </source>
</evidence>
<proteinExistence type="inferred from homology"/>
<accession>F0ZRV8</accession>
<evidence type="ECO:0000256" key="1">
    <source>
        <dbReference type="ARBA" id="ARBA00004141"/>
    </source>
</evidence>
<dbReference type="InterPro" id="IPR003864">
    <property type="entry name" value="CSC1/OSCA1-like_7TM"/>
</dbReference>
<organism evidence="11 12">
    <name type="scientific">Dictyostelium purpureum</name>
    <name type="common">Slime mold</name>
    <dbReference type="NCBI Taxonomy" id="5786"/>
    <lineage>
        <taxon>Eukaryota</taxon>
        <taxon>Amoebozoa</taxon>
        <taxon>Evosea</taxon>
        <taxon>Eumycetozoa</taxon>
        <taxon>Dictyostelia</taxon>
        <taxon>Dictyosteliales</taxon>
        <taxon>Dictyosteliaceae</taxon>
        <taxon>Dictyostelium</taxon>
    </lineage>
</organism>